<dbReference type="VEuPathDB" id="FungiDB:PV09_02279"/>
<dbReference type="AlphaFoldDB" id="A0A0D2B8A5"/>
<feature type="region of interest" description="Disordered" evidence="1">
    <location>
        <begin position="457"/>
        <end position="497"/>
    </location>
</feature>
<dbReference type="HOGENOM" id="CLU_548845_0_0_1"/>
<organism evidence="2 3">
    <name type="scientific">Verruconis gallopava</name>
    <dbReference type="NCBI Taxonomy" id="253628"/>
    <lineage>
        <taxon>Eukaryota</taxon>
        <taxon>Fungi</taxon>
        <taxon>Dikarya</taxon>
        <taxon>Ascomycota</taxon>
        <taxon>Pezizomycotina</taxon>
        <taxon>Dothideomycetes</taxon>
        <taxon>Pleosporomycetidae</taxon>
        <taxon>Venturiales</taxon>
        <taxon>Sympoventuriaceae</taxon>
        <taxon>Verruconis</taxon>
    </lineage>
</organism>
<dbReference type="Proteomes" id="UP000053259">
    <property type="component" value="Unassembled WGS sequence"/>
</dbReference>
<reference evidence="2 3" key="1">
    <citation type="submission" date="2015-01" db="EMBL/GenBank/DDBJ databases">
        <title>The Genome Sequence of Ochroconis gallopava CBS43764.</title>
        <authorList>
            <consortium name="The Broad Institute Genomics Platform"/>
            <person name="Cuomo C."/>
            <person name="de Hoog S."/>
            <person name="Gorbushina A."/>
            <person name="Stielow B."/>
            <person name="Teixiera M."/>
            <person name="Abouelleil A."/>
            <person name="Chapman S.B."/>
            <person name="Priest M."/>
            <person name="Young S.K."/>
            <person name="Wortman J."/>
            <person name="Nusbaum C."/>
            <person name="Birren B."/>
        </authorList>
    </citation>
    <scope>NUCLEOTIDE SEQUENCE [LARGE SCALE GENOMIC DNA]</scope>
    <source>
        <strain evidence="2 3">CBS 43764</strain>
    </source>
</reference>
<evidence type="ECO:0000256" key="1">
    <source>
        <dbReference type="SAM" id="MobiDB-lite"/>
    </source>
</evidence>
<evidence type="ECO:0000313" key="3">
    <source>
        <dbReference type="Proteomes" id="UP000053259"/>
    </source>
</evidence>
<keyword evidence="3" id="KW-1185">Reference proteome</keyword>
<dbReference type="RefSeq" id="XP_016217308.1">
    <property type="nucleotide sequence ID" value="XM_016355292.1"/>
</dbReference>
<evidence type="ECO:0000313" key="2">
    <source>
        <dbReference type="EMBL" id="KIW07439.1"/>
    </source>
</evidence>
<feature type="compositionally biased region" description="Polar residues" evidence="1">
    <location>
        <begin position="350"/>
        <end position="372"/>
    </location>
</feature>
<dbReference type="InParanoid" id="A0A0D2B8A5"/>
<dbReference type="GeneID" id="27310252"/>
<protein>
    <submittedName>
        <fullName evidence="2">Uncharacterized protein</fullName>
    </submittedName>
</protein>
<sequence length="497" mass="55003">MPEAKLTEIAYTVVEEHRSHGSQAINCESIPLRSSSYVTAPHLPNGKKNEKQLHRDEEGKSGADRADVAGPDREGNALASHAREKSPSLSAKIYSWDMDPDSRPPSRNGSFRPSKPGTWLGVSTAAGGEKSSLRHRKSRHRKFDAVDGACSRSGIPISSTRRKASSHISHNANDDKRFQQALFFSSGSPEEERVMPHIKQDWLGLQDSSSKASVARHSHHSFTTTSPKVNTAGLMTIPEGYLLEKHTLSATLGELSDSNTYPHLNQASSSCSGQFPGNFLKKNLEAPAKQVQPFCAGPKLYRAPTVEDVPEGWNGWEQNELKQHTHSQQTLQSYSRKKKGVNHWEKMSIPNHSYGNRSSIKQDPLNPSLQSDSAEKVDQWINFVPPPDEQTIFREISKRTRSTSHIPRYSRSNDLANGWKNRSGSSNASLGTGYGRRGVKESNATARAAVWGQGQDWDKMTTAGSSTKAEVGMRRDTVRSWKTSSHNMPLIDDTGQW</sequence>
<proteinExistence type="predicted"/>
<feature type="compositionally biased region" description="Basic and acidic residues" evidence="1">
    <location>
        <begin position="47"/>
        <end position="86"/>
    </location>
</feature>
<accession>A0A0D2B8A5</accession>
<name>A0A0D2B8A5_9PEZI</name>
<dbReference type="EMBL" id="KN847533">
    <property type="protein sequence ID" value="KIW07439.1"/>
    <property type="molecule type" value="Genomic_DNA"/>
</dbReference>
<feature type="region of interest" description="Disordered" evidence="1">
    <location>
        <begin position="347"/>
        <end position="373"/>
    </location>
</feature>
<gene>
    <name evidence="2" type="ORF">PV09_02279</name>
</gene>
<feature type="region of interest" description="Disordered" evidence="1">
    <location>
        <begin position="37"/>
        <end position="139"/>
    </location>
</feature>